<protein>
    <submittedName>
        <fullName evidence="3">Uncharacterized protein</fullName>
    </submittedName>
</protein>
<name>A0A9Q9ERL9_9PEZI</name>
<proteinExistence type="predicted"/>
<dbReference type="EMBL" id="CP099428">
    <property type="protein sequence ID" value="USW58698.1"/>
    <property type="molecule type" value="Genomic_DNA"/>
</dbReference>
<evidence type="ECO:0000313" key="3">
    <source>
        <dbReference type="EMBL" id="USW58698.1"/>
    </source>
</evidence>
<organism evidence="3 4">
    <name type="scientific">Septoria linicola</name>
    <dbReference type="NCBI Taxonomy" id="215465"/>
    <lineage>
        <taxon>Eukaryota</taxon>
        <taxon>Fungi</taxon>
        <taxon>Dikarya</taxon>
        <taxon>Ascomycota</taxon>
        <taxon>Pezizomycotina</taxon>
        <taxon>Dothideomycetes</taxon>
        <taxon>Dothideomycetidae</taxon>
        <taxon>Mycosphaerellales</taxon>
        <taxon>Mycosphaerellaceae</taxon>
        <taxon>Septoria</taxon>
    </lineage>
</organism>
<feature type="region of interest" description="Disordered" evidence="1">
    <location>
        <begin position="196"/>
        <end position="220"/>
    </location>
</feature>
<dbReference type="PANTHER" id="PTHR35041:SF6">
    <property type="entry name" value="FORMYLMETHIONINE DEFORMYLASE-LIKE PROTEIN-RELATED"/>
    <property type="match status" value="1"/>
</dbReference>
<sequence length="220" mass="23894">MLPLILEASNTPVYQSIAVLPGNDSGSDGIIPYERFNAHIHATSLSSTREILQLATAEPPAALARNISRQSSGSDFDAWLRLLPPTSTPRGHLLKDALEELFFNVTISMASSPLLQYNTTNPFAPANVSVTFNKYGNIYSYSEQRLWLSYGLAVFCSALSVISSLLVMAQTGASFTSSFSTIVRVAKNARLNVNMDEDDPVGREPLRKQVAEAKVPSLQG</sequence>
<feature type="compositionally biased region" description="Basic and acidic residues" evidence="1">
    <location>
        <begin position="200"/>
        <end position="211"/>
    </location>
</feature>
<keyword evidence="2" id="KW-0812">Transmembrane</keyword>
<feature type="transmembrane region" description="Helical" evidence="2">
    <location>
        <begin position="147"/>
        <end position="169"/>
    </location>
</feature>
<keyword evidence="4" id="KW-1185">Reference proteome</keyword>
<evidence type="ECO:0000256" key="2">
    <source>
        <dbReference type="SAM" id="Phobius"/>
    </source>
</evidence>
<reference evidence="3" key="1">
    <citation type="submission" date="2022-06" db="EMBL/GenBank/DDBJ databases">
        <title>Complete genome sequences of two strains of the flax pathogen Septoria linicola.</title>
        <authorList>
            <person name="Lapalu N."/>
            <person name="Simon A."/>
            <person name="Demenou B."/>
            <person name="Paumier D."/>
            <person name="Guillot M.-P."/>
            <person name="Gout L."/>
            <person name="Valade R."/>
        </authorList>
    </citation>
    <scope>NUCLEOTIDE SEQUENCE</scope>
    <source>
        <strain evidence="3">SE15195</strain>
    </source>
</reference>
<evidence type="ECO:0000313" key="4">
    <source>
        <dbReference type="Proteomes" id="UP001056384"/>
    </source>
</evidence>
<dbReference type="AlphaFoldDB" id="A0A9Q9ERL9"/>
<dbReference type="PANTHER" id="PTHR35041">
    <property type="entry name" value="MEDIATOR OF RNA POLYMERASE II TRANSCRIPTION SUBUNIT 1"/>
    <property type="match status" value="1"/>
</dbReference>
<evidence type="ECO:0000256" key="1">
    <source>
        <dbReference type="SAM" id="MobiDB-lite"/>
    </source>
</evidence>
<keyword evidence="2" id="KW-1133">Transmembrane helix</keyword>
<dbReference type="Proteomes" id="UP001056384">
    <property type="component" value="Chromosome 11"/>
</dbReference>
<keyword evidence="2" id="KW-0472">Membrane</keyword>
<gene>
    <name evidence="3" type="ORF">Slin15195_G120170</name>
</gene>
<accession>A0A9Q9ERL9</accession>